<name>J7ZI22_BACCE</name>
<protein>
    <submittedName>
        <fullName evidence="1">Uncharacterized protein</fullName>
    </submittedName>
</protein>
<dbReference type="EMBL" id="AHDJ01000072">
    <property type="protein sequence ID" value="EJQ36076.1"/>
    <property type="molecule type" value="Genomic_DNA"/>
</dbReference>
<dbReference type="RefSeq" id="WP_002107342.1">
    <property type="nucleotide sequence ID" value="NZ_JH792000.1"/>
</dbReference>
<organism evidence="1 2">
    <name type="scientific">Bacillus cereus BAG5X1-1</name>
    <dbReference type="NCBI Taxonomy" id="1053189"/>
    <lineage>
        <taxon>Bacteria</taxon>
        <taxon>Bacillati</taxon>
        <taxon>Bacillota</taxon>
        <taxon>Bacilli</taxon>
        <taxon>Bacillales</taxon>
        <taxon>Bacillaceae</taxon>
        <taxon>Bacillus</taxon>
        <taxon>Bacillus cereus group</taxon>
    </lineage>
</organism>
<evidence type="ECO:0000313" key="1">
    <source>
        <dbReference type="EMBL" id="EJQ36076.1"/>
    </source>
</evidence>
<dbReference type="AlphaFoldDB" id="J7ZI22"/>
<proteinExistence type="predicted"/>
<reference evidence="1 2" key="1">
    <citation type="submission" date="2012-04" db="EMBL/GenBank/DDBJ databases">
        <title>The Genome Sequence of Bacillus cereus BAG5X1-1.</title>
        <authorList>
            <consortium name="The Broad Institute Genome Sequencing Platform"/>
            <consortium name="The Broad Institute Genome Sequencing Center for Infectious Disease"/>
            <person name="Feldgarden M."/>
            <person name="Van der Auwera G.A."/>
            <person name="Mahillon J."/>
            <person name="Duprez V."/>
            <person name="Timmery S."/>
            <person name="Mattelet C."/>
            <person name="Dierick K."/>
            <person name="Sun M."/>
            <person name="Yu Z."/>
            <person name="Zhu L."/>
            <person name="Hu X."/>
            <person name="Shank E.B."/>
            <person name="Swiecicka I."/>
            <person name="Hansen B.M."/>
            <person name="Andrup L."/>
            <person name="Young S.K."/>
            <person name="Zeng Q."/>
            <person name="Gargeya S."/>
            <person name="Fitzgerald M."/>
            <person name="Haas B."/>
            <person name="Abouelleil A."/>
            <person name="Alvarado L."/>
            <person name="Arachchi H.M."/>
            <person name="Berlin A."/>
            <person name="Chapman S.B."/>
            <person name="Goldberg J."/>
            <person name="Griggs A."/>
            <person name="Gujja S."/>
            <person name="Hansen M."/>
            <person name="Howarth C."/>
            <person name="Imamovic A."/>
            <person name="Larimer J."/>
            <person name="McCowen C."/>
            <person name="Montmayeur A."/>
            <person name="Murphy C."/>
            <person name="Neiman D."/>
            <person name="Pearson M."/>
            <person name="Priest M."/>
            <person name="Roberts A."/>
            <person name="Saif S."/>
            <person name="Shea T."/>
            <person name="Sisk P."/>
            <person name="Sykes S."/>
            <person name="Wortman J."/>
            <person name="Nusbaum C."/>
            <person name="Birren B."/>
        </authorList>
    </citation>
    <scope>NUCLEOTIDE SEQUENCE [LARGE SCALE GENOMIC DNA]</scope>
    <source>
        <strain evidence="1 2">BAG5X1-1</strain>
    </source>
</reference>
<evidence type="ECO:0000313" key="2">
    <source>
        <dbReference type="Proteomes" id="UP000006600"/>
    </source>
</evidence>
<dbReference type="PATRIC" id="fig|1053189.3.peg.5561"/>
<sequence length="59" mass="7219">MRKIEESYYIHEYTLRDRTTTKSIKIETWRSLKEEMLVLGIKDSDLFQIQMIKIEPNKK</sequence>
<dbReference type="HOGENOM" id="CLU_190438_0_0_9"/>
<accession>J7ZI22</accession>
<gene>
    <name evidence="1" type="ORF">IEE_05457</name>
</gene>
<dbReference type="Proteomes" id="UP000006600">
    <property type="component" value="Unassembled WGS sequence"/>
</dbReference>
<comment type="caution">
    <text evidence="1">The sequence shown here is derived from an EMBL/GenBank/DDBJ whole genome shotgun (WGS) entry which is preliminary data.</text>
</comment>